<comment type="caution">
    <text evidence="6">The sequence shown here is derived from an EMBL/GenBank/DDBJ whole genome shotgun (WGS) entry which is preliminary data.</text>
</comment>
<evidence type="ECO:0000259" key="5">
    <source>
        <dbReference type="PROSITE" id="PS51891"/>
    </source>
</evidence>
<evidence type="ECO:0000256" key="1">
    <source>
        <dbReference type="ARBA" id="ARBA00005495"/>
    </source>
</evidence>
<dbReference type="InterPro" id="IPR011057">
    <property type="entry name" value="Mss4-like_sf"/>
</dbReference>
<keyword evidence="2" id="KW-0479">Metal-binding</keyword>
<comment type="similarity">
    <text evidence="1">Belongs to the Gfa family.</text>
</comment>
<sequence length="141" mass="15563">MTSYNGVCHCGQTEWAATLTKEQSGHILCHCDTCKILSGGTYTLNQIIPKSSLKITKGADSLKKYTYQGESGKNVNCYYCPNCTTHVYHHQEVAGPDTIVLRTAPLPEGRKTFQPAAEIFGKDRLPWVKEVATTFAILPPQ</sequence>
<dbReference type="SUPFAM" id="SSF51316">
    <property type="entry name" value="Mss4-like"/>
    <property type="match status" value="1"/>
</dbReference>
<dbReference type="RefSeq" id="XP_069201954.1">
    <property type="nucleotide sequence ID" value="XM_069347348.1"/>
</dbReference>
<feature type="domain" description="CENP-V/GFA" evidence="5">
    <location>
        <begin position="4"/>
        <end position="128"/>
    </location>
</feature>
<keyword evidence="4" id="KW-0456">Lyase</keyword>
<gene>
    <name evidence="6" type="ORF">AAFC00_007274</name>
</gene>
<dbReference type="Gene3D" id="3.90.1590.10">
    <property type="entry name" value="glutathione-dependent formaldehyde- activating enzyme (gfa)"/>
    <property type="match status" value="1"/>
</dbReference>
<evidence type="ECO:0000256" key="2">
    <source>
        <dbReference type="ARBA" id="ARBA00022723"/>
    </source>
</evidence>
<protein>
    <recommendedName>
        <fullName evidence="5">CENP-V/GFA domain-containing protein</fullName>
    </recommendedName>
</protein>
<evidence type="ECO:0000313" key="6">
    <source>
        <dbReference type="EMBL" id="KAL1305681.1"/>
    </source>
</evidence>
<dbReference type="PROSITE" id="PS51891">
    <property type="entry name" value="CENP_V_GFA"/>
    <property type="match status" value="1"/>
</dbReference>
<dbReference type="Proteomes" id="UP001562354">
    <property type="component" value="Unassembled WGS sequence"/>
</dbReference>
<dbReference type="PANTHER" id="PTHR33337:SF30">
    <property type="entry name" value="DUF636 DOMAIN PROTEIN (AFU_ORTHOLOGUE AFUA_1G03180)"/>
    <property type="match status" value="1"/>
</dbReference>
<accession>A0ABR3PHR0</accession>
<dbReference type="EMBL" id="JBFMKM010000006">
    <property type="protein sequence ID" value="KAL1305681.1"/>
    <property type="molecule type" value="Genomic_DNA"/>
</dbReference>
<proteinExistence type="inferred from homology"/>
<keyword evidence="3" id="KW-0862">Zinc</keyword>
<name>A0ABR3PHR0_9PEZI</name>
<dbReference type="GeneID" id="95980973"/>
<dbReference type="PANTHER" id="PTHR33337">
    <property type="entry name" value="GFA DOMAIN-CONTAINING PROTEIN"/>
    <property type="match status" value="1"/>
</dbReference>
<evidence type="ECO:0000256" key="3">
    <source>
        <dbReference type="ARBA" id="ARBA00022833"/>
    </source>
</evidence>
<dbReference type="InterPro" id="IPR006913">
    <property type="entry name" value="CENP-V/GFA"/>
</dbReference>
<keyword evidence="7" id="KW-1185">Reference proteome</keyword>
<evidence type="ECO:0000256" key="4">
    <source>
        <dbReference type="ARBA" id="ARBA00023239"/>
    </source>
</evidence>
<organism evidence="6 7">
    <name type="scientific">Neodothiora populina</name>
    <dbReference type="NCBI Taxonomy" id="2781224"/>
    <lineage>
        <taxon>Eukaryota</taxon>
        <taxon>Fungi</taxon>
        <taxon>Dikarya</taxon>
        <taxon>Ascomycota</taxon>
        <taxon>Pezizomycotina</taxon>
        <taxon>Dothideomycetes</taxon>
        <taxon>Dothideomycetidae</taxon>
        <taxon>Dothideales</taxon>
        <taxon>Dothioraceae</taxon>
        <taxon>Neodothiora</taxon>
    </lineage>
</organism>
<reference evidence="6 7" key="1">
    <citation type="submission" date="2024-07" db="EMBL/GenBank/DDBJ databases">
        <title>Draft sequence of the Neodothiora populina.</title>
        <authorList>
            <person name="Drown D.D."/>
            <person name="Schuette U.S."/>
            <person name="Buechlein A.B."/>
            <person name="Rusch D.R."/>
            <person name="Winton L.W."/>
            <person name="Adams G.A."/>
        </authorList>
    </citation>
    <scope>NUCLEOTIDE SEQUENCE [LARGE SCALE GENOMIC DNA]</scope>
    <source>
        <strain evidence="6 7">CPC 39397</strain>
    </source>
</reference>
<dbReference type="Pfam" id="PF04828">
    <property type="entry name" value="GFA"/>
    <property type="match status" value="1"/>
</dbReference>
<evidence type="ECO:0000313" key="7">
    <source>
        <dbReference type="Proteomes" id="UP001562354"/>
    </source>
</evidence>